<dbReference type="EMBL" id="VWZJ01003047">
    <property type="protein sequence ID" value="NXG57054.1"/>
    <property type="molecule type" value="Genomic_DNA"/>
</dbReference>
<dbReference type="InterPro" id="IPR008883">
    <property type="entry name" value="UEV_N"/>
</dbReference>
<dbReference type="GO" id="GO:0008333">
    <property type="term" value="P:endosome to lysosome transport"/>
    <property type="evidence" value="ECO:0007669"/>
    <property type="project" value="TreeGrafter"/>
</dbReference>
<dbReference type="Proteomes" id="UP000518305">
    <property type="component" value="Unassembled WGS sequence"/>
</dbReference>
<feature type="coiled-coil region" evidence="8">
    <location>
        <begin position="228"/>
        <end position="300"/>
    </location>
</feature>
<evidence type="ECO:0000256" key="5">
    <source>
        <dbReference type="ARBA" id="ARBA00022927"/>
    </source>
</evidence>
<comment type="caution">
    <text evidence="11">The sequence shown here is derived from an EMBL/GenBank/DDBJ whole genome shotgun (WGS) entry which is preliminary data.</text>
</comment>
<dbReference type="SMART" id="SM00212">
    <property type="entry name" value="UBCc"/>
    <property type="match status" value="1"/>
</dbReference>
<evidence type="ECO:0000313" key="11">
    <source>
        <dbReference type="EMBL" id="NXG57054.1"/>
    </source>
</evidence>
<dbReference type="Pfam" id="PF05743">
    <property type="entry name" value="UEV"/>
    <property type="match status" value="1"/>
</dbReference>
<dbReference type="InterPro" id="IPR052070">
    <property type="entry name" value="ESCRT-I_UEV_domain"/>
</dbReference>
<feature type="domain" description="UEV" evidence="10">
    <location>
        <begin position="1"/>
        <end position="132"/>
    </location>
</feature>
<evidence type="ECO:0000256" key="8">
    <source>
        <dbReference type="SAM" id="Coils"/>
    </source>
</evidence>
<dbReference type="InterPro" id="IPR017916">
    <property type="entry name" value="SB_dom"/>
</dbReference>
<evidence type="ECO:0000256" key="4">
    <source>
        <dbReference type="ARBA" id="ARBA00022753"/>
    </source>
</evidence>
<dbReference type="SUPFAM" id="SSF140111">
    <property type="entry name" value="Endosomal sorting complex assembly domain"/>
    <property type="match status" value="1"/>
</dbReference>
<accession>A0A7K9CWU8</accession>
<dbReference type="PROSITE" id="PS51312">
    <property type="entry name" value="SB"/>
    <property type="match status" value="1"/>
</dbReference>
<keyword evidence="12" id="KW-1185">Reference proteome</keyword>
<evidence type="ECO:0000259" key="10">
    <source>
        <dbReference type="PROSITE" id="PS51322"/>
    </source>
</evidence>
<name>A0A7K9CWU8_9AVES</name>
<reference evidence="11 12" key="1">
    <citation type="submission" date="2019-09" db="EMBL/GenBank/DDBJ databases">
        <title>Bird 10,000 Genomes (B10K) Project - Family phase.</title>
        <authorList>
            <person name="Zhang G."/>
        </authorList>
    </citation>
    <scope>NUCLEOTIDE SEQUENCE [LARGE SCALE GENOMIC DNA]</scope>
    <source>
        <strain evidence="11">B10K-DU-001-23</strain>
        <tissue evidence="11">Muscle</tissue>
    </source>
</reference>
<keyword evidence="5 7" id="KW-0653">Protein transport</keyword>
<protein>
    <submittedName>
        <fullName evidence="11">TS101 protein</fullName>
    </submittedName>
</protein>
<dbReference type="FunFam" id="3.10.110.10:FF:000040">
    <property type="entry name" value="tumor susceptibility gene 101 protein"/>
    <property type="match status" value="1"/>
</dbReference>
<dbReference type="GO" id="GO:0000813">
    <property type="term" value="C:ESCRT I complex"/>
    <property type="evidence" value="ECO:0007669"/>
    <property type="project" value="TreeGrafter"/>
</dbReference>
<comment type="subcellular location">
    <subcellularLocation>
        <location evidence="1">Endosome</location>
    </subcellularLocation>
</comment>
<dbReference type="GO" id="GO:0043130">
    <property type="term" value="F:ubiquitin binding"/>
    <property type="evidence" value="ECO:0007669"/>
    <property type="project" value="TreeGrafter"/>
</dbReference>
<evidence type="ECO:0000256" key="7">
    <source>
        <dbReference type="PROSITE-ProRule" id="PRU00644"/>
    </source>
</evidence>
<keyword evidence="6 8" id="KW-0175">Coiled coil</keyword>
<dbReference type="PANTHER" id="PTHR23306">
    <property type="entry name" value="TUMOR SUSCEPTIBILITY GENE 101 PROTEIN-RELATED"/>
    <property type="match status" value="1"/>
</dbReference>
<organism evidence="11 12">
    <name type="scientific">Hemiprocne comata</name>
    <dbReference type="NCBI Taxonomy" id="243314"/>
    <lineage>
        <taxon>Eukaryota</taxon>
        <taxon>Metazoa</taxon>
        <taxon>Chordata</taxon>
        <taxon>Craniata</taxon>
        <taxon>Vertebrata</taxon>
        <taxon>Euteleostomi</taxon>
        <taxon>Archelosauria</taxon>
        <taxon>Archosauria</taxon>
        <taxon>Dinosauria</taxon>
        <taxon>Saurischia</taxon>
        <taxon>Theropoda</taxon>
        <taxon>Coelurosauria</taxon>
        <taxon>Aves</taxon>
        <taxon>Neognathae</taxon>
        <taxon>Neoaves</taxon>
        <taxon>Strisores</taxon>
        <taxon>Apodiformes</taxon>
        <taxon>Apodidae</taxon>
        <taxon>Hemiprocninae</taxon>
        <taxon>Hemiprocne</taxon>
    </lineage>
</organism>
<dbReference type="SUPFAM" id="SSF54495">
    <property type="entry name" value="UBC-like"/>
    <property type="match status" value="1"/>
</dbReference>
<feature type="non-terminal residue" evidence="11">
    <location>
        <position position="379"/>
    </location>
</feature>
<dbReference type="PANTHER" id="PTHR23306:SF17">
    <property type="entry name" value="TUMOR SUSCEPTIBILITY GENE 101 PROTEIN"/>
    <property type="match status" value="1"/>
</dbReference>
<dbReference type="GO" id="GO:0015031">
    <property type="term" value="P:protein transport"/>
    <property type="evidence" value="ECO:0007669"/>
    <property type="project" value="UniProtKB-UniRule"/>
</dbReference>
<dbReference type="InterPro" id="IPR037202">
    <property type="entry name" value="ESCRT_assembly_dom"/>
</dbReference>
<evidence type="ECO:0000313" key="12">
    <source>
        <dbReference type="Proteomes" id="UP000518305"/>
    </source>
</evidence>
<dbReference type="CDD" id="cd11685">
    <property type="entry name" value="UEV_TSG101-like"/>
    <property type="match status" value="1"/>
</dbReference>
<dbReference type="Gene3D" id="6.10.250.370">
    <property type="match status" value="1"/>
</dbReference>
<sequence length="379" mass="42774">QYKYRDLTVQETTSVITQYKDLKPVMDSYVFNDGSSRELMSLSGTIPVPYRGNIYNIPICLWLLDTYPFNPPICFVKPTSSMTIKTGKHVDANGKIYLPYLHEWKYPQSDLLELIQVMIVVFGEEPPVFSRPTASSSYSPYQATGPPTTSYVPGIPGGISPYPAGSTPNPSSYPNYPFPGGVPFPATTNVPYYPSQPPVTTVGPSRDGTISEDTIRASLISAVSDKLRWRMKEEMDRAQAELNALKRTEEDLKKGHQKLEEMVTRLDQEVAEVDKNIELLKKKDEELSSALEKMENQSENNDIDEVIIPTAPLYKQILNLYAEENAIEDTIFYLGEALRRGVIDLDVFLKHVRLLSRKQFQLRALMQKARKTAGLSDLY</sequence>
<dbReference type="Gene3D" id="6.10.140.820">
    <property type="match status" value="1"/>
</dbReference>
<dbReference type="AlphaFoldDB" id="A0A7K9CWU8"/>
<evidence type="ECO:0000256" key="6">
    <source>
        <dbReference type="ARBA" id="ARBA00023054"/>
    </source>
</evidence>
<evidence type="ECO:0000259" key="9">
    <source>
        <dbReference type="PROSITE" id="PS51312"/>
    </source>
</evidence>
<evidence type="ECO:0000256" key="2">
    <source>
        <dbReference type="ARBA" id="ARBA00009594"/>
    </source>
</evidence>
<evidence type="ECO:0000256" key="1">
    <source>
        <dbReference type="ARBA" id="ARBA00004177"/>
    </source>
</evidence>
<gene>
    <name evidence="11" type="primary">Tsg101</name>
    <name evidence="11" type="ORF">HEMCOM_R08474</name>
</gene>
<dbReference type="PROSITE" id="PS51322">
    <property type="entry name" value="UEV"/>
    <property type="match status" value="1"/>
</dbReference>
<dbReference type="OrthoDB" id="306304at2759"/>
<feature type="domain" description="SB" evidence="9">
    <location>
        <begin position="311"/>
        <end position="379"/>
    </location>
</feature>
<evidence type="ECO:0000256" key="3">
    <source>
        <dbReference type="ARBA" id="ARBA00022448"/>
    </source>
</evidence>
<dbReference type="Gene3D" id="3.10.110.10">
    <property type="entry name" value="Ubiquitin Conjugating Enzyme"/>
    <property type="match status" value="1"/>
</dbReference>
<feature type="non-terminal residue" evidence="11">
    <location>
        <position position="1"/>
    </location>
</feature>
<comment type="similarity">
    <text evidence="2">Belongs to the ubiquitin-conjugating enzyme family. UEV subfamily.</text>
</comment>
<dbReference type="Pfam" id="PF09454">
    <property type="entry name" value="Vps23_core"/>
    <property type="match status" value="1"/>
</dbReference>
<dbReference type="GO" id="GO:0005634">
    <property type="term" value="C:nucleus"/>
    <property type="evidence" value="ECO:0007669"/>
    <property type="project" value="UniProtKB-ARBA"/>
</dbReference>
<keyword evidence="4" id="KW-0967">Endosome</keyword>
<keyword evidence="3 7" id="KW-0813">Transport</keyword>
<dbReference type="GO" id="GO:0006355">
    <property type="term" value="P:regulation of DNA-templated transcription"/>
    <property type="evidence" value="ECO:0007669"/>
    <property type="project" value="UniProtKB-ARBA"/>
</dbReference>
<proteinExistence type="inferred from homology"/>
<dbReference type="InterPro" id="IPR016135">
    <property type="entry name" value="UBQ-conjugating_enzyme/RWD"/>
</dbReference>